<dbReference type="PROSITE" id="PS51294">
    <property type="entry name" value="HTH_MYB"/>
    <property type="match status" value="1"/>
</dbReference>
<dbReference type="InterPro" id="IPR009057">
    <property type="entry name" value="Homeodomain-like_sf"/>
</dbReference>
<dbReference type="PROSITE" id="PS50090">
    <property type="entry name" value="MYB_LIKE"/>
    <property type="match status" value="1"/>
</dbReference>
<feature type="compositionally biased region" description="Basic and acidic residues" evidence="6">
    <location>
        <begin position="489"/>
        <end position="498"/>
    </location>
</feature>
<evidence type="ECO:0000256" key="5">
    <source>
        <dbReference type="SAM" id="Coils"/>
    </source>
</evidence>
<dbReference type="InterPro" id="IPR006447">
    <property type="entry name" value="Myb_dom_plants"/>
</dbReference>
<dbReference type="Gene3D" id="1.10.10.60">
    <property type="entry name" value="Homeodomain-like"/>
    <property type="match status" value="1"/>
</dbReference>
<feature type="domain" description="SANT" evidence="8">
    <location>
        <begin position="75"/>
        <end position="129"/>
    </location>
</feature>
<feature type="region of interest" description="Disordered" evidence="6">
    <location>
        <begin position="206"/>
        <end position="226"/>
    </location>
</feature>
<dbReference type="Pfam" id="PF00249">
    <property type="entry name" value="Myb_DNA-binding"/>
    <property type="match status" value="1"/>
</dbReference>
<feature type="coiled-coil region" evidence="5">
    <location>
        <begin position="347"/>
        <end position="374"/>
    </location>
</feature>
<evidence type="ECO:0000259" key="7">
    <source>
        <dbReference type="PROSITE" id="PS50090"/>
    </source>
</evidence>
<evidence type="ECO:0000256" key="2">
    <source>
        <dbReference type="ARBA" id="ARBA00023125"/>
    </source>
</evidence>
<evidence type="ECO:0000256" key="4">
    <source>
        <dbReference type="ARBA" id="ARBA00023242"/>
    </source>
</evidence>
<reference evidence="10 11" key="1">
    <citation type="journal article" date="2015" name="Sci. Rep.">
        <title>Genome of the facultative scuticociliatosis pathogen Pseudocohnilembus persalinus provides insight into its virulence through horizontal gene transfer.</title>
        <authorList>
            <person name="Xiong J."/>
            <person name="Wang G."/>
            <person name="Cheng J."/>
            <person name="Tian M."/>
            <person name="Pan X."/>
            <person name="Warren A."/>
            <person name="Jiang C."/>
            <person name="Yuan D."/>
            <person name="Miao W."/>
        </authorList>
    </citation>
    <scope>NUCLEOTIDE SEQUENCE [LARGE SCALE GENOMIC DNA]</scope>
    <source>
        <strain evidence="10">36N120E</strain>
    </source>
</reference>
<keyword evidence="1" id="KW-0805">Transcription regulation</keyword>
<evidence type="ECO:0000259" key="9">
    <source>
        <dbReference type="PROSITE" id="PS51294"/>
    </source>
</evidence>
<keyword evidence="4" id="KW-0539">Nucleus</keyword>
<dbReference type="InterPro" id="IPR001005">
    <property type="entry name" value="SANT/Myb"/>
</dbReference>
<dbReference type="SUPFAM" id="SSF46689">
    <property type="entry name" value="Homeodomain-like"/>
    <property type="match status" value="1"/>
</dbReference>
<dbReference type="EMBL" id="LDAU01000027">
    <property type="protein sequence ID" value="KRX10483.1"/>
    <property type="molecule type" value="Genomic_DNA"/>
</dbReference>
<feature type="compositionally biased region" description="Low complexity" evidence="6">
    <location>
        <begin position="477"/>
        <end position="488"/>
    </location>
</feature>
<gene>
    <name evidence="10" type="ORF">PPERSA_08785</name>
</gene>
<keyword evidence="11" id="KW-1185">Reference proteome</keyword>
<dbReference type="InParanoid" id="A0A0V0R7L9"/>
<keyword evidence="2 10" id="KW-0238">DNA-binding</keyword>
<evidence type="ECO:0000259" key="8">
    <source>
        <dbReference type="PROSITE" id="PS51293"/>
    </source>
</evidence>
<accession>A0A0V0R7L9</accession>
<dbReference type="PANTHER" id="PTHR12802">
    <property type="entry name" value="SWI/SNF COMPLEX-RELATED"/>
    <property type="match status" value="1"/>
</dbReference>
<dbReference type="AlphaFoldDB" id="A0A0V0R7L9"/>
<comment type="caution">
    <text evidence="10">The sequence shown here is derived from an EMBL/GenBank/DDBJ whole genome shotgun (WGS) entry which is preliminary data.</text>
</comment>
<dbReference type="CDD" id="cd00167">
    <property type="entry name" value="SANT"/>
    <property type="match status" value="1"/>
</dbReference>
<dbReference type="InterPro" id="IPR017884">
    <property type="entry name" value="SANT_dom"/>
</dbReference>
<feature type="compositionally biased region" description="Polar residues" evidence="6">
    <location>
        <begin position="1"/>
        <end position="18"/>
    </location>
</feature>
<evidence type="ECO:0000313" key="10">
    <source>
        <dbReference type="EMBL" id="KRX10483.1"/>
    </source>
</evidence>
<sequence>MQFQTQTAEKNQEIQCQSPKKEQNFIEEIKNSSLNEEVKPLNSDKVLQQQQQQQQEEQSTTNDMNNNSNNLKQFEEGRWSKEEHQRFLDAIELYNKNWKKVEEHVGTRNGAQIRSHAQKFFNKIKKEVKKKNQGLAQLGMEENISDISQMSLIQQIKYAQDQQSGQVKSCRNKVLRENKQLQNKGKNICTQKSNVAEKNNNFNLQQQQDESQQSGENSSSSGIISNNSNFQQQQQFMQRNSLENSLLKDITASNKNQTQNQNLSQSLNFDNNLSQQQKNQFYNIQQQQQQQWLRKNAIYMQNFQNSLSIGGYSNFLYMAVLMNQFQNKLKSQNFQQQQESQQQQKYLVKQIQKQENLQQQLQQKENVLSFLNSKGEISSENGQNNESQLKIEFSEDIEDIISEDENQSQNSNQNSSQNLEQDEMSEIESLMELKVQKLGSFTIRQSADQKAQYKKILNFKRKFSSFEDICSKNSLNQNKIKGNQNQNEKQGDEIEKIQKQTRVV</sequence>
<dbReference type="PROSITE" id="PS51293">
    <property type="entry name" value="SANT"/>
    <property type="match status" value="1"/>
</dbReference>
<organism evidence="10 11">
    <name type="scientific">Pseudocohnilembus persalinus</name>
    <name type="common">Ciliate</name>
    <dbReference type="NCBI Taxonomy" id="266149"/>
    <lineage>
        <taxon>Eukaryota</taxon>
        <taxon>Sar</taxon>
        <taxon>Alveolata</taxon>
        <taxon>Ciliophora</taxon>
        <taxon>Intramacronucleata</taxon>
        <taxon>Oligohymenophorea</taxon>
        <taxon>Scuticociliatia</taxon>
        <taxon>Philasterida</taxon>
        <taxon>Pseudocohnilembidae</taxon>
        <taxon>Pseudocohnilembus</taxon>
    </lineage>
</organism>
<evidence type="ECO:0000256" key="6">
    <source>
        <dbReference type="SAM" id="MobiDB-lite"/>
    </source>
</evidence>
<dbReference type="GO" id="GO:0003677">
    <property type="term" value="F:DNA binding"/>
    <property type="evidence" value="ECO:0007669"/>
    <property type="project" value="UniProtKB-KW"/>
</dbReference>
<feature type="compositionally biased region" description="Basic and acidic residues" evidence="6">
    <location>
        <begin position="19"/>
        <end position="30"/>
    </location>
</feature>
<dbReference type="NCBIfam" id="TIGR01557">
    <property type="entry name" value="myb_SHAQKYF"/>
    <property type="match status" value="1"/>
</dbReference>
<feature type="domain" description="Myb-like" evidence="7">
    <location>
        <begin position="71"/>
        <end position="121"/>
    </location>
</feature>
<dbReference type="OrthoDB" id="342406at2759"/>
<name>A0A0V0R7L9_PSEPJ</name>
<keyword evidence="3" id="KW-0804">Transcription</keyword>
<evidence type="ECO:0000256" key="3">
    <source>
        <dbReference type="ARBA" id="ARBA00023163"/>
    </source>
</evidence>
<feature type="compositionally biased region" description="Low complexity" evidence="6">
    <location>
        <begin position="48"/>
        <end position="70"/>
    </location>
</feature>
<keyword evidence="5" id="KW-0175">Coiled coil</keyword>
<feature type="region of interest" description="Disordered" evidence="6">
    <location>
        <begin position="477"/>
        <end position="504"/>
    </location>
</feature>
<dbReference type="SMART" id="SM00717">
    <property type="entry name" value="SANT"/>
    <property type="match status" value="1"/>
</dbReference>
<feature type="region of interest" description="Disordered" evidence="6">
    <location>
        <begin position="1"/>
        <end position="71"/>
    </location>
</feature>
<dbReference type="InterPro" id="IPR017930">
    <property type="entry name" value="Myb_dom"/>
</dbReference>
<keyword evidence="10" id="KW-0371">Homeobox</keyword>
<evidence type="ECO:0000313" key="11">
    <source>
        <dbReference type="Proteomes" id="UP000054937"/>
    </source>
</evidence>
<evidence type="ECO:0000256" key="1">
    <source>
        <dbReference type="ARBA" id="ARBA00023015"/>
    </source>
</evidence>
<proteinExistence type="predicted"/>
<feature type="domain" description="HTH myb-type" evidence="9">
    <location>
        <begin position="77"/>
        <end position="125"/>
    </location>
</feature>
<dbReference type="Proteomes" id="UP000054937">
    <property type="component" value="Unassembled WGS sequence"/>
</dbReference>
<protein>
    <submittedName>
        <fullName evidence="10">Homeodomain protein</fullName>
    </submittedName>
</protein>